<proteinExistence type="predicted"/>
<name>A0ABD3WFS0_SINWO</name>
<feature type="compositionally biased region" description="Polar residues" evidence="1">
    <location>
        <begin position="282"/>
        <end position="300"/>
    </location>
</feature>
<dbReference type="Proteomes" id="UP001634394">
    <property type="component" value="Unassembled WGS sequence"/>
</dbReference>
<reference evidence="3 4" key="1">
    <citation type="submission" date="2024-11" db="EMBL/GenBank/DDBJ databases">
        <title>Chromosome-level genome assembly of the freshwater bivalve Anodonta woodiana.</title>
        <authorList>
            <person name="Chen X."/>
        </authorList>
    </citation>
    <scope>NUCLEOTIDE SEQUENCE [LARGE SCALE GENOMIC DNA]</scope>
    <source>
        <strain evidence="3">MN2024</strain>
        <tissue evidence="3">Gills</tissue>
    </source>
</reference>
<comment type="caution">
    <text evidence="3">The sequence shown here is derived from an EMBL/GenBank/DDBJ whole genome shotgun (WGS) entry which is preliminary data.</text>
</comment>
<feature type="domain" description="C2H2-type" evidence="2">
    <location>
        <begin position="3"/>
        <end position="25"/>
    </location>
</feature>
<evidence type="ECO:0000313" key="4">
    <source>
        <dbReference type="Proteomes" id="UP001634394"/>
    </source>
</evidence>
<gene>
    <name evidence="3" type="ORF">ACJMK2_039549</name>
</gene>
<evidence type="ECO:0000259" key="2">
    <source>
        <dbReference type="PROSITE" id="PS00028"/>
    </source>
</evidence>
<keyword evidence="4" id="KW-1185">Reference proteome</keyword>
<feature type="region of interest" description="Disordered" evidence="1">
    <location>
        <begin position="282"/>
        <end position="313"/>
    </location>
</feature>
<organism evidence="3 4">
    <name type="scientific">Sinanodonta woodiana</name>
    <name type="common">Chinese pond mussel</name>
    <name type="synonym">Anodonta woodiana</name>
    <dbReference type="NCBI Taxonomy" id="1069815"/>
    <lineage>
        <taxon>Eukaryota</taxon>
        <taxon>Metazoa</taxon>
        <taxon>Spiralia</taxon>
        <taxon>Lophotrochozoa</taxon>
        <taxon>Mollusca</taxon>
        <taxon>Bivalvia</taxon>
        <taxon>Autobranchia</taxon>
        <taxon>Heteroconchia</taxon>
        <taxon>Palaeoheterodonta</taxon>
        <taxon>Unionida</taxon>
        <taxon>Unionoidea</taxon>
        <taxon>Unionidae</taxon>
        <taxon>Unioninae</taxon>
        <taxon>Sinanodonta</taxon>
    </lineage>
</organism>
<sequence>MKCWLCTAEFSSKRDLKAHLAAPPHDRMRVICPWCHLEEKCYKKINDLKKHACRQHRLDIKGLPEDYFGEPNGFYLALHPKDYVWIVRPTDYHSQPAKMARWAISNWLNRCKRPSRSRNEWIDGWVSCTMDASQHNIPQKRPRLEEPEPYSPTTPSVGDDEIQLDSVLLGNGNTRAYFFSEGQGFLTWYEIHLSDNVLKERRYFESLSRKLMVSLDPNRNRPSSGGFEIKDEAIKETLCQKLGIPSSFVTSFFRKTVSTSEIVQEYPCPVPAADAAMNCQPTMPESSKCSADNQLATPLTSEKPKRVLTSASDTKLSKCMDDQSLSRGVEFPIQGNTIEPPNVPLDTMTEFSKPVTRSPTIVVSSLNMTSQPIMSKVVALETPLDLSTLPSKAFISPPKMFTMSKNQIRARKLLTTGSMPLFPPARRDWDKEEIVQFTAGPLSILWPPRSWKKMSADRKLLSVEYVAMTLEASLTPGHIPNIDRSDLIDRYNLLVLPGTSFVLTSQPFRKSRYYNYEVLRVIAVGQDIPDSSRFLDILEEGAKCRDQSLDPILSILEKANVGLRLEP</sequence>
<dbReference type="InterPro" id="IPR013087">
    <property type="entry name" value="Znf_C2H2_type"/>
</dbReference>
<evidence type="ECO:0000256" key="1">
    <source>
        <dbReference type="SAM" id="MobiDB-lite"/>
    </source>
</evidence>
<protein>
    <recommendedName>
        <fullName evidence="2">C2H2-type domain-containing protein</fullName>
    </recommendedName>
</protein>
<evidence type="ECO:0000313" key="3">
    <source>
        <dbReference type="EMBL" id="KAL3871558.1"/>
    </source>
</evidence>
<dbReference type="EMBL" id="JBJQND010000007">
    <property type="protein sequence ID" value="KAL3871558.1"/>
    <property type="molecule type" value="Genomic_DNA"/>
</dbReference>
<dbReference type="PROSITE" id="PS00028">
    <property type="entry name" value="ZINC_FINGER_C2H2_1"/>
    <property type="match status" value="1"/>
</dbReference>
<feature type="region of interest" description="Disordered" evidence="1">
    <location>
        <begin position="134"/>
        <end position="159"/>
    </location>
</feature>
<accession>A0ABD3WFS0</accession>
<dbReference type="AlphaFoldDB" id="A0ABD3WFS0"/>